<accession>A0AAE1PX96</accession>
<dbReference type="Proteomes" id="UP001292094">
    <property type="component" value="Unassembled WGS sequence"/>
</dbReference>
<dbReference type="SMART" id="SM00028">
    <property type="entry name" value="TPR"/>
    <property type="match status" value="2"/>
</dbReference>
<dbReference type="PANTHER" id="PTHR23040:SF2">
    <property type="entry name" value="OUTER DYNEIN ARM-DOCKING COMPLEX SUBUNIT 4"/>
    <property type="match status" value="1"/>
</dbReference>
<evidence type="ECO:0000313" key="5">
    <source>
        <dbReference type="EMBL" id="KAK4316366.1"/>
    </source>
</evidence>
<feature type="compositionally biased region" description="Basic residues" evidence="4">
    <location>
        <begin position="74"/>
        <end position="88"/>
    </location>
</feature>
<proteinExistence type="predicted"/>
<protein>
    <recommendedName>
        <fullName evidence="2">Outer dynein arm-docking complex subunit 4</fullName>
    </recommendedName>
    <alternativeName>
        <fullName evidence="3">Tetratricopeptide repeat protein 25</fullName>
    </alternativeName>
</protein>
<dbReference type="InterPro" id="IPR011990">
    <property type="entry name" value="TPR-like_helical_dom_sf"/>
</dbReference>
<reference evidence="5" key="1">
    <citation type="submission" date="2023-11" db="EMBL/GenBank/DDBJ databases">
        <title>Genome assemblies of two species of porcelain crab, Petrolisthes cinctipes and Petrolisthes manimaculis (Anomura: Porcellanidae).</title>
        <authorList>
            <person name="Angst P."/>
        </authorList>
    </citation>
    <scope>NUCLEOTIDE SEQUENCE</scope>
    <source>
        <strain evidence="5">PB745_02</strain>
        <tissue evidence="5">Gill</tissue>
    </source>
</reference>
<feature type="region of interest" description="Disordered" evidence="4">
    <location>
        <begin position="400"/>
        <end position="428"/>
    </location>
</feature>
<feature type="region of interest" description="Disordered" evidence="4">
    <location>
        <begin position="1"/>
        <end position="22"/>
    </location>
</feature>
<evidence type="ECO:0000256" key="2">
    <source>
        <dbReference type="ARBA" id="ARBA00034139"/>
    </source>
</evidence>
<evidence type="ECO:0000256" key="4">
    <source>
        <dbReference type="SAM" id="MobiDB-lite"/>
    </source>
</evidence>
<dbReference type="Gene3D" id="1.25.40.10">
    <property type="entry name" value="Tetratricopeptide repeat domain"/>
    <property type="match status" value="2"/>
</dbReference>
<feature type="compositionally biased region" description="Basic and acidic residues" evidence="4">
    <location>
        <begin position="1"/>
        <end position="15"/>
    </location>
</feature>
<feature type="compositionally biased region" description="Polar residues" evidence="4">
    <location>
        <begin position="316"/>
        <end position="336"/>
    </location>
</feature>
<feature type="compositionally biased region" description="Gly residues" evidence="4">
    <location>
        <begin position="404"/>
        <end position="418"/>
    </location>
</feature>
<dbReference type="InterPro" id="IPR040111">
    <property type="entry name" value="ODAD4"/>
</dbReference>
<gene>
    <name evidence="5" type="ORF">Pmani_012495</name>
</gene>
<dbReference type="PANTHER" id="PTHR23040">
    <property type="match status" value="1"/>
</dbReference>
<evidence type="ECO:0000313" key="6">
    <source>
        <dbReference type="Proteomes" id="UP001292094"/>
    </source>
</evidence>
<comment type="caution">
    <text evidence="5">The sequence shown here is derived from an EMBL/GenBank/DDBJ whole genome shotgun (WGS) entry which is preliminary data.</text>
</comment>
<dbReference type="InterPro" id="IPR019734">
    <property type="entry name" value="TPR_rpt"/>
</dbReference>
<keyword evidence="6" id="KW-1185">Reference proteome</keyword>
<dbReference type="GO" id="GO:0005930">
    <property type="term" value="C:axoneme"/>
    <property type="evidence" value="ECO:0007669"/>
    <property type="project" value="UniProtKB-SubCell"/>
</dbReference>
<feature type="region of interest" description="Disordered" evidence="4">
    <location>
        <begin position="314"/>
        <end position="336"/>
    </location>
</feature>
<comment type="subcellular location">
    <subcellularLocation>
        <location evidence="1">Cytoplasm</location>
        <location evidence="1">Cytoskeleton</location>
        <location evidence="1">Cilium axoneme</location>
    </subcellularLocation>
</comment>
<dbReference type="EMBL" id="JAWZYT010001027">
    <property type="protein sequence ID" value="KAK4316366.1"/>
    <property type="molecule type" value="Genomic_DNA"/>
</dbReference>
<name>A0AAE1PX96_9EUCA</name>
<feature type="region of interest" description="Disordered" evidence="4">
    <location>
        <begin position="67"/>
        <end position="106"/>
    </location>
</feature>
<sequence>MDEENKEGQSEEARGLEPATVEPPSWMAGVVVGGRAEGEAVVVSPYPNSLFSLSSLTRNGGGVAGLGTLDKGVGRGRGRGRGKGRGGRVRSTEDGEEGGGGRGTKGKMVSRFMVTELRQKRKLMGHLGAPGREEIYCDKDRAAAVAMGDQDIKTSLKVKMKKERRHVQPEDTNSSAHLTEAQRAITQGKIETALSCAQKAVESGGGPASLVVRGRCHLLLGHFQEAMEDAREALNRDASLVKAVLVQAEALYGMGEFERSLVLFHRGARKRPDLVTFTRGIHKAREAIINAIGGDQFPELEELVPALSLRDGSAGSGQPQVTSVPTITLSNPKNSKSATKRLLGGLSRDKEFLASLVGRQSLRRQLQTTEGGEAPTSGALVESVAKEALTSLQHLESFMWQRDPGGGGTGGGPVGQGGKTVLQKEREKKEKARMKATLRRRVAIILDQLQQEEDVEGRLLEAEELLGEVRAAGVGGRVLCRLLLGVGMALPKCNRHEDAVAVLTDAVHLARASEYNEEEHVAVEALGRTLAVRGQHSEAVAVWERRIPAANSSRQRASLFLLIAKSYFAMRKVETGRFYGTKSVKEADDGNDNNTALSALLALVEADARQDNSEAALKTLEKCSPHLPSASPDLVQEYNVLKNQLGT</sequence>
<dbReference type="SUPFAM" id="SSF48452">
    <property type="entry name" value="TPR-like"/>
    <property type="match status" value="1"/>
</dbReference>
<evidence type="ECO:0000256" key="3">
    <source>
        <dbReference type="ARBA" id="ARBA00034143"/>
    </source>
</evidence>
<evidence type="ECO:0000256" key="1">
    <source>
        <dbReference type="ARBA" id="ARBA00004430"/>
    </source>
</evidence>
<organism evidence="5 6">
    <name type="scientific">Petrolisthes manimaculis</name>
    <dbReference type="NCBI Taxonomy" id="1843537"/>
    <lineage>
        <taxon>Eukaryota</taxon>
        <taxon>Metazoa</taxon>
        <taxon>Ecdysozoa</taxon>
        <taxon>Arthropoda</taxon>
        <taxon>Crustacea</taxon>
        <taxon>Multicrustacea</taxon>
        <taxon>Malacostraca</taxon>
        <taxon>Eumalacostraca</taxon>
        <taxon>Eucarida</taxon>
        <taxon>Decapoda</taxon>
        <taxon>Pleocyemata</taxon>
        <taxon>Anomura</taxon>
        <taxon>Galatheoidea</taxon>
        <taxon>Porcellanidae</taxon>
        <taxon>Petrolisthes</taxon>
    </lineage>
</organism>
<dbReference type="AlphaFoldDB" id="A0AAE1PX96"/>